<evidence type="ECO:0000256" key="1">
    <source>
        <dbReference type="SAM" id="Phobius"/>
    </source>
</evidence>
<keyword evidence="1" id="KW-1133">Transmembrane helix</keyword>
<evidence type="ECO:0000313" key="2">
    <source>
        <dbReference type="EMBL" id="KAK7386637.1"/>
    </source>
</evidence>
<name>A0AAN9X9R9_PSOTE</name>
<dbReference type="EMBL" id="JAYMYS010000007">
    <property type="protein sequence ID" value="KAK7386637.1"/>
    <property type="molecule type" value="Genomic_DNA"/>
</dbReference>
<proteinExistence type="predicted"/>
<comment type="caution">
    <text evidence="2">The sequence shown here is derived from an EMBL/GenBank/DDBJ whole genome shotgun (WGS) entry which is preliminary data.</text>
</comment>
<dbReference type="AlphaFoldDB" id="A0AAN9X9R9"/>
<organism evidence="2 3">
    <name type="scientific">Psophocarpus tetragonolobus</name>
    <name type="common">Winged bean</name>
    <name type="synonym">Dolichos tetragonolobus</name>
    <dbReference type="NCBI Taxonomy" id="3891"/>
    <lineage>
        <taxon>Eukaryota</taxon>
        <taxon>Viridiplantae</taxon>
        <taxon>Streptophyta</taxon>
        <taxon>Embryophyta</taxon>
        <taxon>Tracheophyta</taxon>
        <taxon>Spermatophyta</taxon>
        <taxon>Magnoliopsida</taxon>
        <taxon>eudicotyledons</taxon>
        <taxon>Gunneridae</taxon>
        <taxon>Pentapetalae</taxon>
        <taxon>rosids</taxon>
        <taxon>fabids</taxon>
        <taxon>Fabales</taxon>
        <taxon>Fabaceae</taxon>
        <taxon>Papilionoideae</taxon>
        <taxon>50 kb inversion clade</taxon>
        <taxon>NPAAA clade</taxon>
        <taxon>indigoferoid/millettioid clade</taxon>
        <taxon>Phaseoleae</taxon>
        <taxon>Psophocarpus</taxon>
    </lineage>
</organism>
<gene>
    <name evidence="2" type="ORF">VNO78_26971</name>
</gene>
<keyword evidence="1" id="KW-0812">Transmembrane</keyword>
<protein>
    <submittedName>
        <fullName evidence="2">Uncharacterized protein</fullName>
    </submittedName>
</protein>
<accession>A0AAN9X9R9</accession>
<reference evidence="2 3" key="1">
    <citation type="submission" date="2024-01" db="EMBL/GenBank/DDBJ databases">
        <title>The genomes of 5 underutilized Papilionoideae crops provide insights into root nodulation and disease resistanc.</title>
        <authorList>
            <person name="Jiang F."/>
        </authorList>
    </citation>
    <scope>NUCLEOTIDE SEQUENCE [LARGE SCALE GENOMIC DNA]</scope>
    <source>
        <strain evidence="2">DUOXIRENSHENG_FW03</strain>
        <tissue evidence="2">Leaves</tissue>
    </source>
</reference>
<evidence type="ECO:0000313" key="3">
    <source>
        <dbReference type="Proteomes" id="UP001386955"/>
    </source>
</evidence>
<keyword evidence="1" id="KW-0472">Membrane</keyword>
<sequence>MTRKPGICVSPNSIRSIFPLSFVIFDVFHKLLCEYCPIPDSRWEQRRWISTTKVYGVNFAVTTAAVIITLSSVATFRS</sequence>
<feature type="transmembrane region" description="Helical" evidence="1">
    <location>
        <begin position="55"/>
        <end position="76"/>
    </location>
</feature>
<dbReference type="Proteomes" id="UP001386955">
    <property type="component" value="Unassembled WGS sequence"/>
</dbReference>
<keyword evidence="3" id="KW-1185">Reference proteome</keyword>